<proteinExistence type="predicted"/>
<dbReference type="Pfam" id="PF16723">
    <property type="entry name" value="DUF5065"/>
    <property type="match status" value="1"/>
</dbReference>
<dbReference type="InterPro" id="IPR031998">
    <property type="entry name" value="DUF5065"/>
</dbReference>
<reference evidence="1 3" key="1">
    <citation type="submission" date="2014-04" db="EMBL/GenBank/DDBJ databases">
        <authorList>
            <person name="Bishop-Lilly K.A."/>
            <person name="Broomall S.M."/>
            <person name="Chain P.S."/>
            <person name="Chertkov O."/>
            <person name="Coyne S.R."/>
            <person name="Daligault H.E."/>
            <person name="Davenport K.W."/>
            <person name="Erkkila T."/>
            <person name="Frey K.G."/>
            <person name="Gibbons H.S."/>
            <person name="Gu W."/>
            <person name="Jaissle J."/>
            <person name="Johnson S.L."/>
            <person name="Koroleva G.I."/>
            <person name="Ladner J.T."/>
            <person name="Lo C.-C."/>
            <person name="Minogue T.D."/>
            <person name="Munk C."/>
            <person name="Palacios G.F."/>
            <person name="Redden C.L."/>
            <person name="Rosenzweig C.N."/>
            <person name="Scholz M.B."/>
            <person name="Teshima H."/>
            <person name="Xu Y."/>
        </authorList>
    </citation>
    <scope>NUCLEOTIDE SEQUENCE [LARGE SCALE GENOMIC DNA]</scope>
    <source>
        <strain evidence="1 3">BHP</strain>
    </source>
</reference>
<sequence length="53" mass="5557">MRLGKLALIGALTLGSFTTVGIIAPAKQVSAATLDNFTVVSTANSYYQGKSFY</sequence>
<evidence type="ECO:0000313" key="4">
    <source>
        <dbReference type="Proteomes" id="UP000264294"/>
    </source>
</evidence>
<dbReference type="PATRIC" id="fig|1405.8.peg.5904"/>
<organism evidence="1 3">
    <name type="scientific">Bacillus clarus</name>
    <dbReference type="NCBI Taxonomy" id="2338372"/>
    <lineage>
        <taxon>Bacteria</taxon>
        <taxon>Bacillati</taxon>
        <taxon>Bacillota</taxon>
        <taxon>Bacilli</taxon>
        <taxon>Bacillales</taxon>
        <taxon>Bacillaceae</taxon>
        <taxon>Bacillus</taxon>
        <taxon>Bacillus cereus group</taxon>
    </lineage>
</organism>
<evidence type="ECO:0000313" key="3">
    <source>
        <dbReference type="Proteomes" id="UP000029389"/>
    </source>
</evidence>
<dbReference type="RefSeq" id="WP_117287963.1">
    <property type="nucleotide sequence ID" value="NZ_JMQC01000011.1"/>
</dbReference>
<accession>A0A090YAK9</accession>
<comment type="caution">
    <text evidence="1">The sequence shown here is derived from an EMBL/GenBank/DDBJ whole genome shotgun (WGS) entry which is preliminary data.</text>
</comment>
<evidence type="ECO:0000313" key="2">
    <source>
        <dbReference type="EMBL" id="RFT63221.1"/>
    </source>
</evidence>
<protein>
    <submittedName>
        <fullName evidence="2">DUF5065 family protein</fullName>
    </submittedName>
</protein>
<evidence type="ECO:0000313" key="1">
    <source>
        <dbReference type="EMBL" id="KFM95211.1"/>
    </source>
</evidence>
<name>A0A090YAK9_9BACI</name>
<dbReference type="AlphaFoldDB" id="A0A090YAK9"/>
<gene>
    <name evidence="2" type="ORF">D0U04_25665</name>
    <name evidence="1" type="ORF">DJ93_5712</name>
</gene>
<keyword evidence="4" id="KW-1185">Reference proteome</keyword>
<dbReference type="Proteomes" id="UP000264294">
    <property type="component" value="Unassembled WGS sequence"/>
</dbReference>
<dbReference type="Proteomes" id="UP000029389">
    <property type="component" value="Unassembled WGS sequence"/>
</dbReference>
<dbReference type="EMBL" id="JMQC01000011">
    <property type="protein sequence ID" value="KFM95211.1"/>
    <property type="molecule type" value="Genomic_DNA"/>
</dbReference>
<reference evidence="2 4" key="2">
    <citation type="submission" date="2018-08" db="EMBL/GenBank/DDBJ databases">
        <title>Bacillus clarus sp. nov. strain PS00077A.</title>
        <authorList>
            <person name="Mendez Acevedo M."/>
            <person name="Carroll L."/>
            <person name="Mukherjee M."/>
            <person name="Wiedmann M."/>
            <person name="Kovac J."/>
        </authorList>
    </citation>
    <scope>NUCLEOTIDE SEQUENCE [LARGE SCALE GENOMIC DNA]</scope>
    <source>
        <strain evidence="2 4">PS00077A</strain>
    </source>
</reference>
<dbReference type="EMBL" id="QVOD01000051">
    <property type="protein sequence ID" value="RFT63221.1"/>
    <property type="molecule type" value="Genomic_DNA"/>
</dbReference>